<dbReference type="PROSITE" id="PS51384">
    <property type="entry name" value="FAD_FR"/>
    <property type="match status" value="1"/>
</dbReference>
<dbReference type="Gene3D" id="3.40.50.360">
    <property type="match status" value="1"/>
</dbReference>
<keyword evidence="5" id="KW-0274">FAD</keyword>
<sequence>MKVLIVYATETGAAEALAYSTYQELYFRGVTVSVKSAYAVKPGTLAAYDCVIFIVSTAAYGEFPHSLQGLICKLRERKLTIDLKYTLFGLGDSRYPLFNHAARKLITVLDAVGATTFYRVAYGDEQHPLGHLGEFIAWIAGLKDHWNLSDVQNPHTVQFSLAVETLGTDTEEGKTEVRYRTGTVISNDVITSQDHFRSVRNVVIDCNDAQYTPGDVCCLYPTDDPDDVANALIKLGYDPNETVIVRHVANRGLEFNRILDASTSDKVTQDQDKQLHNVPYVGRPIKLKTIFSQFLSLNNVCTQWQMYIMAMFTGMEIHKSKLLEMARFDVEGCAEYNRYCKDERRSLFEVLCDFNSVRLPVEAFINIATPYYPRMYSIASTPNSLGMARAGANIHDANMPDISYAVFKRFIMHERQRNGLMELCIAEVSHSTPYNRKIEGQASKFLAKALPKQTIRFDIVKSKVAQAVLDVNVPVLFICTGTGLAAIKPLLEGRIENFVRTWNNHFRRPTVKDLALFGFRRRRQDHLYLGDMRLLRLWCDMEFVYSRETGRKVYVQDVISKFSERVIKILMGGLVIISGKSHPMPKQVIERLRDMLVEKAGFGTRAADKFIEGSLMGGKIIVDSWG</sequence>
<comment type="cofactor">
    <cofactor evidence="1">
        <name>FMN</name>
        <dbReference type="ChEBI" id="CHEBI:58210"/>
    </cofactor>
</comment>
<keyword evidence="4" id="KW-0288">FMN</keyword>
<dbReference type="PANTHER" id="PTHR19384">
    <property type="entry name" value="NITRIC OXIDE SYNTHASE-RELATED"/>
    <property type="match status" value="1"/>
</dbReference>
<evidence type="ECO:0000256" key="2">
    <source>
        <dbReference type="ARBA" id="ARBA00001974"/>
    </source>
</evidence>
<evidence type="ECO:0000313" key="10">
    <source>
        <dbReference type="EMBL" id="KAK1936040.1"/>
    </source>
</evidence>
<evidence type="ECO:0000259" key="8">
    <source>
        <dbReference type="PROSITE" id="PS50902"/>
    </source>
</evidence>
<evidence type="ECO:0000256" key="6">
    <source>
        <dbReference type="ARBA" id="ARBA00022857"/>
    </source>
</evidence>
<dbReference type="GO" id="GO:0005829">
    <property type="term" value="C:cytosol"/>
    <property type="evidence" value="ECO:0007669"/>
    <property type="project" value="TreeGrafter"/>
</dbReference>
<dbReference type="GO" id="GO:0050660">
    <property type="term" value="F:flavin adenine dinucleotide binding"/>
    <property type="evidence" value="ECO:0007669"/>
    <property type="project" value="TreeGrafter"/>
</dbReference>
<dbReference type="SUPFAM" id="SSF63380">
    <property type="entry name" value="Riboflavin synthase domain-like"/>
    <property type="match status" value="1"/>
</dbReference>
<proteinExistence type="predicted"/>
<dbReference type="Gene3D" id="3.40.50.80">
    <property type="entry name" value="Nucleotide-binding domain of ferredoxin-NADP reductase (FNR) module"/>
    <property type="match status" value="1"/>
</dbReference>
<dbReference type="PRINTS" id="PR00369">
    <property type="entry name" value="FLAVODOXIN"/>
</dbReference>
<dbReference type="Proteomes" id="UP001195914">
    <property type="component" value="Unassembled WGS sequence"/>
</dbReference>
<evidence type="ECO:0000259" key="9">
    <source>
        <dbReference type="PROSITE" id="PS51384"/>
    </source>
</evidence>
<evidence type="ECO:0000256" key="4">
    <source>
        <dbReference type="ARBA" id="ARBA00022643"/>
    </source>
</evidence>
<dbReference type="InterPro" id="IPR029039">
    <property type="entry name" value="Flavoprotein-like_sf"/>
</dbReference>
<dbReference type="InterPro" id="IPR039261">
    <property type="entry name" value="FNR_nucleotide-bd"/>
</dbReference>
<keyword evidence="6" id="KW-0521">NADP</keyword>
<dbReference type="InterPro" id="IPR003097">
    <property type="entry name" value="CysJ-like_FAD-binding"/>
</dbReference>
<dbReference type="Pfam" id="PF00667">
    <property type="entry name" value="FAD_binding_1"/>
    <property type="match status" value="1"/>
</dbReference>
<dbReference type="InterPro" id="IPR008254">
    <property type="entry name" value="Flavodoxin/NO_synth"/>
</dbReference>
<feature type="domain" description="FAD-binding FR-type" evidence="9">
    <location>
        <begin position="177"/>
        <end position="470"/>
    </location>
</feature>
<evidence type="ECO:0000256" key="7">
    <source>
        <dbReference type="ARBA" id="ARBA00023002"/>
    </source>
</evidence>
<dbReference type="SUPFAM" id="SSF52218">
    <property type="entry name" value="Flavoproteins"/>
    <property type="match status" value="1"/>
</dbReference>
<evidence type="ECO:0000313" key="11">
    <source>
        <dbReference type="Proteomes" id="UP001195914"/>
    </source>
</evidence>
<protein>
    <submittedName>
        <fullName evidence="10">Flavodoxin domain containing protein</fullName>
    </submittedName>
</protein>
<dbReference type="Pfam" id="PF00258">
    <property type="entry name" value="Flavodoxin_1"/>
    <property type="match status" value="1"/>
</dbReference>
<evidence type="ECO:0000256" key="3">
    <source>
        <dbReference type="ARBA" id="ARBA00022630"/>
    </source>
</evidence>
<accession>A0AAD9GCT5</accession>
<dbReference type="Gene3D" id="1.20.990.10">
    <property type="entry name" value="NADPH-cytochrome p450 Reductase, Chain A, domain 3"/>
    <property type="match status" value="1"/>
</dbReference>
<dbReference type="GO" id="GO:0016491">
    <property type="term" value="F:oxidoreductase activity"/>
    <property type="evidence" value="ECO:0007669"/>
    <property type="project" value="UniProtKB-KW"/>
</dbReference>
<keyword evidence="3" id="KW-0285">Flavoprotein</keyword>
<name>A0AAD9GCT5_BABDI</name>
<feature type="domain" description="Flavodoxin-like" evidence="8">
    <location>
        <begin position="3"/>
        <end position="143"/>
    </location>
</feature>
<dbReference type="SUPFAM" id="SSF52343">
    <property type="entry name" value="Ferredoxin reductase-like, C-terminal NADP-linked domain"/>
    <property type="match status" value="1"/>
</dbReference>
<dbReference type="InterPro" id="IPR001094">
    <property type="entry name" value="Flavdoxin-like"/>
</dbReference>
<dbReference type="GO" id="GO:0010181">
    <property type="term" value="F:FMN binding"/>
    <property type="evidence" value="ECO:0007669"/>
    <property type="project" value="InterPro"/>
</dbReference>
<evidence type="ECO:0000256" key="1">
    <source>
        <dbReference type="ARBA" id="ARBA00001917"/>
    </source>
</evidence>
<evidence type="ECO:0000256" key="5">
    <source>
        <dbReference type="ARBA" id="ARBA00022827"/>
    </source>
</evidence>
<dbReference type="PROSITE" id="PS50902">
    <property type="entry name" value="FLAVODOXIN_LIKE"/>
    <property type="match status" value="1"/>
</dbReference>
<comment type="caution">
    <text evidence="10">The sequence shown here is derived from an EMBL/GenBank/DDBJ whole genome shotgun (WGS) entry which is preliminary data.</text>
</comment>
<dbReference type="PANTHER" id="PTHR19384:SF10">
    <property type="entry name" value="NADPH-DEPENDENT DIFLAVIN OXIDOREDUCTASE 1"/>
    <property type="match status" value="1"/>
</dbReference>
<reference evidence="10" key="2">
    <citation type="submission" date="2021-05" db="EMBL/GenBank/DDBJ databases">
        <authorList>
            <person name="Pain A."/>
        </authorList>
    </citation>
    <scope>NUCLEOTIDE SEQUENCE</scope>
    <source>
        <strain evidence="10">1802A</strain>
    </source>
</reference>
<keyword evidence="7" id="KW-0560">Oxidoreductase</keyword>
<gene>
    <name evidence="10" type="ORF">X943_001099</name>
</gene>
<reference evidence="10" key="1">
    <citation type="journal article" date="2014" name="Nucleic Acids Res.">
        <title>The evolutionary dynamics of variant antigen genes in Babesia reveal a history of genomic innovation underlying host-parasite interaction.</title>
        <authorList>
            <person name="Jackson A.P."/>
            <person name="Otto T.D."/>
            <person name="Darby A."/>
            <person name="Ramaprasad A."/>
            <person name="Xia D."/>
            <person name="Echaide I.E."/>
            <person name="Farber M."/>
            <person name="Gahlot S."/>
            <person name="Gamble J."/>
            <person name="Gupta D."/>
            <person name="Gupta Y."/>
            <person name="Jackson L."/>
            <person name="Malandrin L."/>
            <person name="Malas T.B."/>
            <person name="Moussa E."/>
            <person name="Nair M."/>
            <person name="Reid A.J."/>
            <person name="Sanders M."/>
            <person name="Sharma J."/>
            <person name="Tracey A."/>
            <person name="Quail M.A."/>
            <person name="Weir W."/>
            <person name="Wastling J.M."/>
            <person name="Hall N."/>
            <person name="Willadsen P."/>
            <person name="Lingelbach K."/>
            <person name="Shiels B."/>
            <person name="Tait A."/>
            <person name="Berriman M."/>
            <person name="Allred D.R."/>
            <person name="Pain A."/>
        </authorList>
    </citation>
    <scope>NUCLEOTIDE SEQUENCE</scope>
    <source>
        <strain evidence="10">1802A</strain>
    </source>
</reference>
<organism evidence="10 11">
    <name type="scientific">Babesia divergens</name>
    <dbReference type="NCBI Taxonomy" id="32595"/>
    <lineage>
        <taxon>Eukaryota</taxon>
        <taxon>Sar</taxon>
        <taxon>Alveolata</taxon>
        <taxon>Apicomplexa</taxon>
        <taxon>Aconoidasida</taxon>
        <taxon>Piroplasmida</taxon>
        <taxon>Babesiidae</taxon>
        <taxon>Babesia</taxon>
    </lineage>
</organism>
<dbReference type="AlphaFoldDB" id="A0AAD9GCT5"/>
<comment type="cofactor">
    <cofactor evidence="2">
        <name>FAD</name>
        <dbReference type="ChEBI" id="CHEBI:57692"/>
    </cofactor>
</comment>
<keyword evidence="11" id="KW-1185">Reference proteome</keyword>
<dbReference type="InterPro" id="IPR023173">
    <property type="entry name" value="NADPH_Cyt_P450_Rdtase_alpha"/>
</dbReference>
<dbReference type="InterPro" id="IPR017938">
    <property type="entry name" value="Riboflavin_synthase-like_b-brl"/>
</dbReference>
<dbReference type="EMBL" id="JAHBMH010000044">
    <property type="protein sequence ID" value="KAK1936040.1"/>
    <property type="molecule type" value="Genomic_DNA"/>
</dbReference>
<dbReference type="InterPro" id="IPR017927">
    <property type="entry name" value="FAD-bd_FR_type"/>
</dbReference>